<dbReference type="SUPFAM" id="SSF55166">
    <property type="entry name" value="Hedgehog/DD-peptidase"/>
    <property type="match status" value="1"/>
</dbReference>
<dbReference type="Gene3D" id="3.90.1720.10">
    <property type="entry name" value="endopeptidase domain like (from Nostoc punctiforme)"/>
    <property type="match status" value="1"/>
</dbReference>
<dbReference type="Pfam" id="PF00877">
    <property type="entry name" value="NLPC_P60"/>
    <property type="match status" value="1"/>
</dbReference>
<evidence type="ECO:0000259" key="6">
    <source>
        <dbReference type="PROSITE" id="PS51935"/>
    </source>
</evidence>
<evidence type="ECO:0000256" key="4">
    <source>
        <dbReference type="ARBA" id="ARBA00022807"/>
    </source>
</evidence>
<name>A0A4Q4ZI00_9ACTN</name>
<sequence length="744" mass="77238">MTALVALVLSVGQSGSSQPGAPAATSATSRFPAASALTAADPAEPVAGVDDVDTRTGRLRAQAAGAGSALAGKVPEATPPTVDLSGLSVAQLQARAARTRTEFIKASMVYEQAASDAAAAKIAAEKAETEAAAALAQADEAGEVMGQQVEEYYTDGISSNALTMVLTNPDQSINQIYAEAITAQEVLSTQSMTVEVLDAERKEADVLSQQATELRSKADDAAAETEVLLKDIQVRAAKVASTANAALAAAAQEARFADAEQRSRNQSALKAWQRYLKTLDGAHVVPPRAKDLDRKRLPYRLAPLTVDRKRVTGIASVRFHGKRVPVLPAETVDAVSRAFADLGRPYVSGKSGPDTFDCSGLVRAAWQSPAKALGADPVDQFRQVTLVPAETAQVGDLVFFADPGAGVQHVGINLGGRLMLAADATSSQVGVREYPGTPYAVGRVTLPRGRANAAPSAGGTVMRCGAEEIPASASGMEFPLEKGSYRFTGQFGDPGARWSSGFHTGLDFAAPVGTPVHAAKTGTVTVSKSPWGGPNLVSIDHGDGLSTLYAHMSYTHLQTGDHVNAGQIIGQVGGLGNATGPHLHFEVRLAGHPMDPMIFLAGGGAAAGGWGGHANGMIPASALCGLQSAAGHRLRCDAAHAFDAMSAAYAKANGGRLCITDSYRSYAQQVRTYAKKPVLGAVPGTSNHGWGLAVDLCGGIESFRSPKHAWMVANAGRFGYHLPGWARAGGSKPEPWHWEFGRAA</sequence>
<keyword evidence="5" id="KW-0175">Coiled coil</keyword>
<evidence type="ECO:0000256" key="1">
    <source>
        <dbReference type="ARBA" id="ARBA00007074"/>
    </source>
</evidence>
<dbReference type="SUPFAM" id="SSF51261">
    <property type="entry name" value="Duplicated hybrid motif"/>
    <property type="match status" value="1"/>
</dbReference>
<comment type="caution">
    <text evidence="7">The sequence shown here is derived from an EMBL/GenBank/DDBJ whole genome shotgun (WGS) entry which is preliminary data.</text>
</comment>
<dbReference type="PANTHER" id="PTHR21666">
    <property type="entry name" value="PEPTIDASE-RELATED"/>
    <property type="match status" value="1"/>
</dbReference>
<keyword evidence="4" id="KW-0788">Thiol protease</keyword>
<dbReference type="Pfam" id="PF02557">
    <property type="entry name" value="VanY"/>
    <property type="match status" value="1"/>
</dbReference>
<feature type="coiled-coil region" evidence="5">
    <location>
        <begin position="197"/>
        <end position="224"/>
    </location>
</feature>
<reference evidence="7 8" key="1">
    <citation type="submission" date="2019-01" db="EMBL/GenBank/DDBJ databases">
        <title>Nocardioides guangzhouensis sp. nov., an actinobacterium isolated from soil.</title>
        <authorList>
            <person name="Fu Y."/>
            <person name="Cai Y."/>
            <person name="Lin Z."/>
            <person name="Chen P."/>
        </authorList>
    </citation>
    <scope>NUCLEOTIDE SEQUENCE [LARGE SCALE GENOMIC DNA]</scope>
    <source>
        <strain evidence="7 8">130</strain>
    </source>
</reference>
<comment type="similarity">
    <text evidence="1">Belongs to the peptidase C40 family.</text>
</comment>
<keyword evidence="2" id="KW-0645">Protease</keyword>
<evidence type="ECO:0000313" key="7">
    <source>
        <dbReference type="EMBL" id="RYP87056.1"/>
    </source>
</evidence>
<organism evidence="7 8">
    <name type="scientific">Nocardioides guangzhouensis</name>
    <dbReference type="NCBI Taxonomy" id="2497878"/>
    <lineage>
        <taxon>Bacteria</taxon>
        <taxon>Bacillati</taxon>
        <taxon>Actinomycetota</taxon>
        <taxon>Actinomycetes</taxon>
        <taxon>Propionibacteriales</taxon>
        <taxon>Nocardioidaceae</taxon>
        <taxon>Nocardioides</taxon>
    </lineage>
</organism>
<evidence type="ECO:0000313" key="8">
    <source>
        <dbReference type="Proteomes" id="UP000295198"/>
    </source>
</evidence>
<dbReference type="AlphaFoldDB" id="A0A4Q4ZI00"/>
<accession>A0A4Q4ZI00</accession>
<dbReference type="CDD" id="cd12797">
    <property type="entry name" value="M23_peptidase"/>
    <property type="match status" value="1"/>
</dbReference>
<dbReference type="PANTHER" id="PTHR21666:SF270">
    <property type="entry name" value="MUREIN HYDROLASE ACTIVATOR ENVC"/>
    <property type="match status" value="1"/>
</dbReference>
<dbReference type="Gene3D" id="2.70.70.10">
    <property type="entry name" value="Glucose Permease (Domain IIA)"/>
    <property type="match status" value="1"/>
</dbReference>
<dbReference type="InterPro" id="IPR003709">
    <property type="entry name" value="VanY-like_core_dom"/>
</dbReference>
<dbReference type="InterPro" id="IPR011055">
    <property type="entry name" value="Dup_hybrid_motif"/>
</dbReference>
<feature type="coiled-coil region" evidence="5">
    <location>
        <begin position="110"/>
        <end position="144"/>
    </location>
</feature>
<dbReference type="GO" id="GO:0008234">
    <property type="term" value="F:cysteine-type peptidase activity"/>
    <property type="evidence" value="ECO:0007669"/>
    <property type="project" value="UniProtKB-KW"/>
</dbReference>
<dbReference type="CDD" id="cd14814">
    <property type="entry name" value="Peptidase_M15"/>
    <property type="match status" value="1"/>
</dbReference>
<keyword evidence="3" id="KW-0378">Hydrolase</keyword>
<dbReference type="GO" id="GO:0006508">
    <property type="term" value="P:proteolysis"/>
    <property type="evidence" value="ECO:0007669"/>
    <property type="project" value="UniProtKB-KW"/>
</dbReference>
<feature type="domain" description="NlpC/P60" evidence="6">
    <location>
        <begin position="328"/>
        <end position="451"/>
    </location>
</feature>
<proteinExistence type="inferred from homology"/>
<dbReference type="InterPro" id="IPR016047">
    <property type="entry name" value="M23ase_b-sheet_dom"/>
</dbReference>
<dbReference type="InterPro" id="IPR000064">
    <property type="entry name" value="NLP_P60_dom"/>
</dbReference>
<protein>
    <submittedName>
        <fullName evidence="7">Peptidase M23</fullName>
    </submittedName>
</protein>
<keyword evidence="8" id="KW-1185">Reference proteome</keyword>
<dbReference type="Gene3D" id="3.30.1380.10">
    <property type="match status" value="1"/>
</dbReference>
<evidence type="ECO:0000256" key="2">
    <source>
        <dbReference type="ARBA" id="ARBA00022670"/>
    </source>
</evidence>
<dbReference type="OrthoDB" id="1099523at2"/>
<dbReference type="InterPro" id="IPR050570">
    <property type="entry name" value="Cell_wall_metabolism_enzyme"/>
</dbReference>
<dbReference type="Proteomes" id="UP000295198">
    <property type="component" value="Unassembled WGS sequence"/>
</dbReference>
<evidence type="ECO:0000256" key="3">
    <source>
        <dbReference type="ARBA" id="ARBA00022801"/>
    </source>
</evidence>
<dbReference type="RefSeq" id="WP_134715669.1">
    <property type="nucleotide sequence ID" value="NZ_SDKM01000008.1"/>
</dbReference>
<dbReference type="GO" id="GO:0004222">
    <property type="term" value="F:metalloendopeptidase activity"/>
    <property type="evidence" value="ECO:0007669"/>
    <property type="project" value="TreeGrafter"/>
</dbReference>
<evidence type="ECO:0000256" key="5">
    <source>
        <dbReference type="SAM" id="Coils"/>
    </source>
</evidence>
<dbReference type="Pfam" id="PF01551">
    <property type="entry name" value="Peptidase_M23"/>
    <property type="match status" value="1"/>
</dbReference>
<gene>
    <name evidence="7" type="ORF">EKO23_07220</name>
</gene>
<dbReference type="SUPFAM" id="SSF54001">
    <property type="entry name" value="Cysteine proteinases"/>
    <property type="match status" value="1"/>
</dbReference>
<dbReference type="InterPro" id="IPR009045">
    <property type="entry name" value="Zn_M74/Hedgehog-like"/>
</dbReference>
<dbReference type="InterPro" id="IPR038765">
    <property type="entry name" value="Papain-like_cys_pep_sf"/>
</dbReference>
<dbReference type="EMBL" id="SDKM01000008">
    <property type="protein sequence ID" value="RYP87056.1"/>
    <property type="molecule type" value="Genomic_DNA"/>
</dbReference>
<dbReference type="PROSITE" id="PS51935">
    <property type="entry name" value="NLPC_P60"/>
    <property type="match status" value="1"/>
</dbReference>